<proteinExistence type="predicted"/>
<organism evidence="1 2">
    <name type="scientific">Methylocystis borbori</name>
    <dbReference type="NCBI Taxonomy" id="3118750"/>
    <lineage>
        <taxon>Bacteria</taxon>
        <taxon>Pseudomonadati</taxon>
        <taxon>Pseudomonadota</taxon>
        <taxon>Alphaproteobacteria</taxon>
        <taxon>Hyphomicrobiales</taxon>
        <taxon>Methylocystaceae</taxon>
        <taxon>Methylocystis</taxon>
    </lineage>
</organism>
<evidence type="ECO:0000313" key="1">
    <source>
        <dbReference type="EMBL" id="MEF3365624.1"/>
    </source>
</evidence>
<comment type="caution">
    <text evidence="1">The sequence shown here is derived from an EMBL/GenBank/DDBJ whole genome shotgun (WGS) entry which is preliminary data.</text>
</comment>
<keyword evidence="2" id="KW-1185">Reference proteome</keyword>
<dbReference type="EMBL" id="JAZHYN010000006">
    <property type="protein sequence ID" value="MEF3365624.1"/>
    <property type="molecule type" value="Genomic_DNA"/>
</dbReference>
<dbReference type="RefSeq" id="WP_332080537.1">
    <property type="nucleotide sequence ID" value="NZ_JAZHYN010000006.1"/>
</dbReference>
<dbReference type="Proteomes" id="UP001350748">
    <property type="component" value="Unassembled WGS sequence"/>
</dbReference>
<protein>
    <submittedName>
        <fullName evidence="1">Uncharacterized protein</fullName>
    </submittedName>
</protein>
<reference evidence="1 2" key="1">
    <citation type="submission" date="2024-02" db="EMBL/GenBank/DDBJ databases">
        <authorList>
            <person name="Grouzdev D."/>
        </authorList>
    </citation>
    <scope>NUCLEOTIDE SEQUENCE [LARGE SCALE GENOMIC DNA]</scope>
    <source>
        <strain evidence="1 2">9N</strain>
    </source>
</reference>
<evidence type="ECO:0000313" key="2">
    <source>
        <dbReference type="Proteomes" id="UP001350748"/>
    </source>
</evidence>
<name>A0ABU7XE06_9HYPH</name>
<sequence>MTRAEASENNAAYLRLMDAPFDIKQTLQGYFFFIAVGLDDVD</sequence>
<accession>A0ABU7XE06</accession>
<gene>
    <name evidence="1" type="ORF">V3H18_03655</name>
</gene>